<comment type="caution">
    <text evidence="12">The sequence shown here is derived from an EMBL/GenBank/DDBJ whole genome shotgun (WGS) entry which is preliminary data.</text>
</comment>
<evidence type="ECO:0000256" key="4">
    <source>
        <dbReference type="ARBA" id="ARBA00022679"/>
    </source>
</evidence>
<evidence type="ECO:0000259" key="11">
    <source>
        <dbReference type="SMART" id="SM00155"/>
    </source>
</evidence>
<keyword evidence="8 10" id="KW-1208">Phospholipid metabolism</keyword>
<evidence type="ECO:0000256" key="6">
    <source>
        <dbReference type="ARBA" id="ARBA00023098"/>
    </source>
</evidence>
<protein>
    <recommendedName>
        <fullName evidence="10">CDP-diacylglycerol--glycerol-3-phosphate 3-phosphatidyltransferase</fullName>
        <ecNumber evidence="10">2.7.8.5</ecNumber>
    </recommendedName>
</protein>
<feature type="domain" description="PLD phosphodiesterase" evidence="11">
    <location>
        <begin position="372"/>
        <end position="405"/>
    </location>
</feature>
<dbReference type="Gene3D" id="3.30.870.10">
    <property type="entry name" value="Endonuclease Chain A"/>
    <property type="match status" value="2"/>
</dbReference>
<keyword evidence="13" id="KW-1185">Reference proteome</keyword>
<gene>
    <name evidence="12" type="primary">PGS1</name>
    <name evidence="12" type="ORF">V5O48_007811</name>
</gene>
<dbReference type="Proteomes" id="UP001465976">
    <property type="component" value="Unassembled WGS sequence"/>
</dbReference>
<evidence type="ECO:0000256" key="1">
    <source>
        <dbReference type="ARBA" id="ARBA00005042"/>
    </source>
</evidence>
<dbReference type="CDD" id="cd09135">
    <property type="entry name" value="PLDc_PGS1_euk_1"/>
    <property type="match status" value="1"/>
</dbReference>
<evidence type="ECO:0000256" key="3">
    <source>
        <dbReference type="ARBA" id="ARBA00022516"/>
    </source>
</evidence>
<proteinExistence type="inferred from homology"/>
<keyword evidence="5" id="KW-0677">Repeat</keyword>
<accession>A0ABR3FG24</accession>
<evidence type="ECO:0000256" key="8">
    <source>
        <dbReference type="ARBA" id="ARBA00023264"/>
    </source>
</evidence>
<dbReference type="PANTHER" id="PTHR12586">
    <property type="entry name" value="CDP-DIACYLGLYCEROL--SERINE O-PHOSPHATIDYLTRANSFERASE"/>
    <property type="match status" value="1"/>
</dbReference>
<dbReference type="PIRSF" id="PIRSF000850">
    <property type="entry name" value="Phospholipase_D_PSS"/>
    <property type="match status" value="1"/>
</dbReference>
<organism evidence="12 13">
    <name type="scientific">Marasmius crinis-equi</name>
    <dbReference type="NCBI Taxonomy" id="585013"/>
    <lineage>
        <taxon>Eukaryota</taxon>
        <taxon>Fungi</taxon>
        <taxon>Dikarya</taxon>
        <taxon>Basidiomycota</taxon>
        <taxon>Agaricomycotina</taxon>
        <taxon>Agaricomycetes</taxon>
        <taxon>Agaricomycetidae</taxon>
        <taxon>Agaricales</taxon>
        <taxon>Marasmiineae</taxon>
        <taxon>Marasmiaceae</taxon>
        <taxon>Marasmius</taxon>
    </lineage>
</organism>
<comment type="catalytic activity">
    <reaction evidence="9 10">
        <text>a CDP-1,2-diacyl-sn-glycerol + sn-glycerol 3-phosphate = a 1,2-diacyl-sn-glycero-3-phospho-(1'-sn-glycero-3'-phosphate) + CMP + H(+)</text>
        <dbReference type="Rhea" id="RHEA:12593"/>
        <dbReference type="ChEBI" id="CHEBI:15378"/>
        <dbReference type="ChEBI" id="CHEBI:57597"/>
        <dbReference type="ChEBI" id="CHEBI:58332"/>
        <dbReference type="ChEBI" id="CHEBI:60110"/>
        <dbReference type="ChEBI" id="CHEBI:60377"/>
        <dbReference type="EC" id="2.7.8.5"/>
    </reaction>
</comment>
<comment type="pathway">
    <text evidence="1 10">Phospholipid metabolism; phosphatidylglycerol biosynthesis; phosphatidylglycerol from CDP-diacylglycerol: step 1/2.</text>
</comment>
<evidence type="ECO:0000256" key="2">
    <source>
        <dbReference type="ARBA" id="ARBA00010682"/>
    </source>
</evidence>
<dbReference type="PANTHER" id="PTHR12586:SF1">
    <property type="entry name" value="CDP-DIACYLGLYCEROL--GLYCEROL-3-PHOSPHATE 3-PHOSPHATIDYLTRANSFERASE, MITOCHONDRIAL"/>
    <property type="match status" value="1"/>
</dbReference>
<dbReference type="InterPro" id="IPR001736">
    <property type="entry name" value="PLipase_D/transphosphatidylase"/>
</dbReference>
<reference evidence="12 13" key="1">
    <citation type="submission" date="2024-02" db="EMBL/GenBank/DDBJ databases">
        <title>A draft genome for the cacao thread blight pathogen Marasmius crinis-equi.</title>
        <authorList>
            <person name="Cohen S.P."/>
            <person name="Baruah I.K."/>
            <person name="Amoako-Attah I."/>
            <person name="Bukari Y."/>
            <person name="Meinhardt L.W."/>
            <person name="Bailey B.A."/>
        </authorList>
    </citation>
    <scope>NUCLEOTIDE SEQUENCE [LARGE SCALE GENOMIC DNA]</scope>
    <source>
        <strain evidence="12 13">GH-76</strain>
    </source>
</reference>
<keyword evidence="7 10" id="KW-0594">Phospholipid biosynthesis</keyword>
<dbReference type="SUPFAM" id="SSF56024">
    <property type="entry name" value="Phospholipase D/nuclease"/>
    <property type="match status" value="1"/>
</dbReference>
<evidence type="ECO:0000313" key="12">
    <source>
        <dbReference type="EMBL" id="KAL0574148.1"/>
    </source>
</evidence>
<evidence type="ECO:0000256" key="5">
    <source>
        <dbReference type="ARBA" id="ARBA00022737"/>
    </source>
</evidence>
<dbReference type="CDD" id="cd09137">
    <property type="entry name" value="PLDc_PGS1_euk_2"/>
    <property type="match status" value="1"/>
</dbReference>
<name>A0ABR3FG24_9AGAR</name>
<evidence type="ECO:0000256" key="7">
    <source>
        <dbReference type="ARBA" id="ARBA00023209"/>
    </source>
</evidence>
<feature type="domain" description="PLD phosphodiesterase" evidence="11">
    <location>
        <begin position="115"/>
        <end position="141"/>
    </location>
</feature>
<evidence type="ECO:0000256" key="10">
    <source>
        <dbReference type="RuleBase" id="RU365024"/>
    </source>
</evidence>
<dbReference type="GO" id="GO:0008444">
    <property type="term" value="F:CDP-diacylglycerol-glycerol-3-phosphate 3-phosphatidyltransferase activity"/>
    <property type="evidence" value="ECO:0007669"/>
    <property type="project" value="UniProtKB-EC"/>
</dbReference>
<keyword evidence="6 10" id="KW-0443">Lipid metabolism</keyword>
<dbReference type="InterPro" id="IPR016270">
    <property type="entry name" value="PGS1"/>
</dbReference>
<comment type="subcellular location">
    <subcellularLocation>
        <location evidence="10">Mitochondrion</location>
    </subcellularLocation>
</comment>
<comment type="similarity">
    <text evidence="2 10">Belongs to the CDP-alcohol phosphatidyltransferase class-II family.</text>
</comment>
<dbReference type="EMBL" id="JBAHYK010000426">
    <property type="protein sequence ID" value="KAL0574148.1"/>
    <property type="molecule type" value="Genomic_DNA"/>
</dbReference>
<comment type="function">
    <text evidence="10">Functions in the biosynthesis of the anionic phospholipids phosphatidylglycerol and cardiolipin.</text>
</comment>
<dbReference type="EC" id="2.7.8.5" evidence="10"/>
<dbReference type="SMART" id="SM00155">
    <property type="entry name" value="PLDc"/>
    <property type="match status" value="2"/>
</dbReference>
<sequence>MTNGEFVQDMIRGAEKRIFLSSLYIGSGESELVLTLPLVGMKIDTLTESLRRREALHLYFQLDLNRSTRPGASSTAKMLLPLLQEFPDRVHASFFRSPNLRGIMAKIVPPRFNEGWGTWHAKIYGADEDVMISGANLNKSYFTNRQDRYLHFSNQPHLSQYCFDFLQTVSTFSYRLLPPSHSKSDLGPHSFTREGYTMYWPDFSTHPHKIHQNAQKAISAFQSTYRASAEDAGPSTQVGEPRVSLFPIIQAGQFGIKEEEEAFELLFRHANGQTTPNEKGSAERPLVDLTSGYFGLYKPYQKLILGSPNVDVRVIAASPKANGFYGSKGISGRIPDGYTLFEQRFMGAVKRAQRLWSPDTRTGVQLQEWQKEGWTYHAKGLWLSPTRSSPPILTLFGSTNLNSRSADIDTELSFVMVSPESEPSDADRIHQLRTDLAEEVDNIRANAGEWKGGERRVPFLTKLIVALVGGML</sequence>
<keyword evidence="10" id="KW-0547">Nucleotide-binding</keyword>
<keyword evidence="4 10" id="KW-0808">Transferase</keyword>
<keyword evidence="3 10" id="KW-0444">Lipid biosynthesis</keyword>
<evidence type="ECO:0000256" key="9">
    <source>
        <dbReference type="ARBA" id="ARBA00048586"/>
    </source>
</evidence>
<keyword evidence="10" id="KW-0067">ATP-binding</keyword>
<evidence type="ECO:0000313" key="13">
    <source>
        <dbReference type="Proteomes" id="UP001465976"/>
    </source>
</evidence>
<keyword evidence="10" id="KW-0496">Mitochondrion</keyword>